<evidence type="ECO:0000256" key="5">
    <source>
        <dbReference type="SAM" id="Phobius"/>
    </source>
</evidence>
<keyword evidence="7" id="KW-1185">Reference proteome</keyword>
<dbReference type="OMA" id="WWTPHFR"/>
<dbReference type="AlphaFoldDB" id="R7Q2E0"/>
<evidence type="ECO:0000256" key="2">
    <source>
        <dbReference type="ARBA" id="ARBA00022692"/>
    </source>
</evidence>
<dbReference type="GO" id="GO:0035348">
    <property type="term" value="P:acetyl-CoA transmembrane transport"/>
    <property type="evidence" value="ECO:0007669"/>
    <property type="project" value="InterPro"/>
</dbReference>
<comment type="subcellular location">
    <subcellularLocation>
        <location evidence="1">Membrane</location>
        <topology evidence="1">Multi-pass membrane protein</topology>
    </subcellularLocation>
</comment>
<dbReference type="InterPro" id="IPR004752">
    <property type="entry name" value="AmpG_permease/AT-1"/>
</dbReference>
<proteinExistence type="predicted"/>
<sequence>MAVLASPFTLIGTLVTGNFVAKRSPLEVYLYGYALRFILSLTGPACVSFLKAQEGVVSTTFYFLILFITIMYSFASECLMFVGVGAFFLNVSSSSIHVAGSYLTLLNTSSNMGGTWHKALTLWLVDRLTWREDCIIPPDAAAGTLCPVKYDGYYVISTALVPVAAVIGLYFAKTLPWLAKLPDSSWKASKR</sequence>
<dbReference type="Pfam" id="PF13000">
    <property type="entry name" value="Acatn"/>
    <property type="match status" value="1"/>
</dbReference>
<dbReference type="PANTHER" id="PTHR12778">
    <property type="entry name" value="SOLUTE CARRIER FAMILY 33 ACETYL-COA TRANSPORTER -RELATED"/>
    <property type="match status" value="1"/>
</dbReference>
<dbReference type="Proteomes" id="UP000012073">
    <property type="component" value="Unassembled WGS sequence"/>
</dbReference>
<feature type="transmembrane region" description="Helical" evidence="5">
    <location>
        <begin position="62"/>
        <end position="89"/>
    </location>
</feature>
<accession>R7Q2E0</accession>
<feature type="transmembrane region" description="Helical" evidence="5">
    <location>
        <begin position="33"/>
        <end position="50"/>
    </location>
</feature>
<dbReference type="GO" id="GO:0008521">
    <property type="term" value="F:acetyl-CoA transmembrane transporter activity"/>
    <property type="evidence" value="ECO:0007669"/>
    <property type="project" value="InterPro"/>
</dbReference>
<evidence type="ECO:0000256" key="4">
    <source>
        <dbReference type="ARBA" id="ARBA00023136"/>
    </source>
</evidence>
<dbReference type="GO" id="GO:0016020">
    <property type="term" value="C:membrane"/>
    <property type="evidence" value="ECO:0007669"/>
    <property type="project" value="UniProtKB-SubCell"/>
</dbReference>
<evidence type="ECO:0000313" key="6">
    <source>
        <dbReference type="EMBL" id="CDF32219.1"/>
    </source>
</evidence>
<evidence type="ECO:0000256" key="3">
    <source>
        <dbReference type="ARBA" id="ARBA00022989"/>
    </source>
</evidence>
<dbReference type="RefSeq" id="XP_005711884.1">
    <property type="nucleotide sequence ID" value="XM_005711827.1"/>
</dbReference>
<organism evidence="6 7">
    <name type="scientific">Chondrus crispus</name>
    <name type="common">Carrageen Irish moss</name>
    <name type="synonym">Polymorpha crispa</name>
    <dbReference type="NCBI Taxonomy" id="2769"/>
    <lineage>
        <taxon>Eukaryota</taxon>
        <taxon>Rhodophyta</taxon>
        <taxon>Florideophyceae</taxon>
        <taxon>Rhodymeniophycidae</taxon>
        <taxon>Gigartinales</taxon>
        <taxon>Gigartinaceae</taxon>
        <taxon>Chondrus</taxon>
    </lineage>
</organism>
<dbReference type="EMBL" id="HG001460">
    <property type="protein sequence ID" value="CDF32219.1"/>
    <property type="molecule type" value="Genomic_DNA"/>
</dbReference>
<keyword evidence="4 5" id="KW-0472">Membrane</keyword>
<dbReference type="PhylomeDB" id="R7Q2E0"/>
<feature type="transmembrane region" description="Helical" evidence="5">
    <location>
        <begin position="153"/>
        <end position="172"/>
    </location>
</feature>
<evidence type="ECO:0000313" key="7">
    <source>
        <dbReference type="Proteomes" id="UP000012073"/>
    </source>
</evidence>
<name>R7Q2E0_CHOCR</name>
<dbReference type="InterPro" id="IPR024371">
    <property type="entry name" value="AcetylCoA_trans_1-like"/>
</dbReference>
<dbReference type="OrthoDB" id="6415790at2759"/>
<dbReference type="GeneID" id="17319593"/>
<keyword evidence="3 5" id="KW-1133">Transmembrane helix</keyword>
<evidence type="ECO:0000256" key="1">
    <source>
        <dbReference type="ARBA" id="ARBA00004141"/>
    </source>
</evidence>
<dbReference type="KEGG" id="ccp:CHC_T00007598001"/>
<dbReference type="STRING" id="2769.R7Q2E0"/>
<keyword evidence="2 5" id="KW-0812">Transmembrane</keyword>
<gene>
    <name evidence="6" type="ORF">CHC_T00007598001</name>
</gene>
<dbReference type="Gramene" id="CDF32219">
    <property type="protein sequence ID" value="CDF32219"/>
    <property type="gene ID" value="CHC_T00007598001"/>
</dbReference>
<reference evidence="7" key="1">
    <citation type="journal article" date="2013" name="Proc. Natl. Acad. Sci. U.S.A.">
        <title>Genome structure and metabolic features in the red seaweed Chondrus crispus shed light on evolution of the Archaeplastida.</title>
        <authorList>
            <person name="Collen J."/>
            <person name="Porcel B."/>
            <person name="Carre W."/>
            <person name="Ball S.G."/>
            <person name="Chaparro C."/>
            <person name="Tonon T."/>
            <person name="Barbeyron T."/>
            <person name="Michel G."/>
            <person name="Noel B."/>
            <person name="Valentin K."/>
            <person name="Elias M."/>
            <person name="Artiguenave F."/>
            <person name="Arun A."/>
            <person name="Aury J.M."/>
            <person name="Barbosa-Neto J.F."/>
            <person name="Bothwell J.H."/>
            <person name="Bouget F.Y."/>
            <person name="Brillet L."/>
            <person name="Cabello-Hurtado F."/>
            <person name="Capella-Gutierrez S."/>
            <person name="Charrier B."/>
            <person name="Cladiere L."/>
            <person name="Cock J.M."/>
            <person name="Coelho S.M."/>
            <person name="Colleoni C."/>
            <person name="Czjzek M."/>
            <person name="Da Silva C."/>
            <person name="Delage L."/>
            <person name="Denoeud F."/>
            <person name="Deschamps P."/>
            <person name="Dittami S.M."/>
            <person name="Gabaldon T."/>
            <person name="Gachon C.M."/>
            <person name="Groisillier A."/>
            <person name="Herve C."/>
            <person name="Jabbari K."/>
            <person name="Katinka M."/>
            <person name="Kloareg B."/>
            <person name="Kowalczyk N."/>
            <person name="Labadie K."/>
            <person name="Leblanc C."/>
            <person name="Lopez P.J."/>
            <person name="McLachlan D.H."/>
            <person name="Meslet-Cladiere L."/>
            <person name="Moustafa A."/>
            <person name="Nehr Z."/>
            <person name="Nyvall Collen P."/>
            <person name="Panaud O."/>
            <person name="Partensky F."/>
            <person name="Poulain J."/>
            <person name="Rensing S.A."/>
            <person name="Rousvoal S."/>
            <person name="Samson G."/>
            <person name="Symeonidi A."/>
            <person name="Weissenbach J."/>
            <person name="Zambounis A."/>
            <person name="Wincker P."/>
            <person name="Boyen C."/>
        </authorList>
    </citation>
    <scope>NUCLEOTIDE SEQUENCE [LARGE SCALE GENOMIC DNA]</scope>
    <source>
        <strain evidence="7">cv. Stackhouse</strain>
    </source>
</reference>
<dbReference type="PANTHER" id="PTHR12778:SF9">
    <property type="entry name" value="ACETYL-COENZYME A TRANSPORTER 1"/>
    <property type="match status" value="1"/>
</dbReference>
<protein>
    <submittedName>
        <fullName evidence="6">Uncharacterized protein</fullName>
    </submittedName>
</protein>